<organism evidence="1">
    <name type="scientific">uncultured Caudovirales phage</name>
    <dbReference type="NCBI Taxonomy" id="2100421"/>
    <lineage>
        <taxon>Viruses</taxon>
        <taxon>Duplodnaviria</taxon>
        <taxon>Heunggongvirae</taxon>
        <taxon>Uroviricota</taxon>
        <taxon>Caudoviricetes</taxon>
        <taxon>Peduoviridae</taxon>
        <taxon>Maltschvirus</taxon>
        <taxon>Maltschvirus maltsch</taxon>
    </lineage>
</organism>
<evidence type="ECO:0000313" key="1">
    <source>
        <dbReference type="EMBL" id="CAB4215695.1"/>
    </source>
</evidence>
<dbReference type="EMBL" id="LR797423">
    <property type="protein sequence ID" value="CAB4215695.1"/>
    <property type="molecule type" value="Genomic_DNA"/>
</dbReference>
<accession>A0A6J5SMZ9</accession>
<sequence>MYNNRVYSKLVELKGKEINLSEFQDLLESSSRRNTIFVQWETNEGNVDYYEMYWDASKYVGGDAGGSETKAEEGMFNIQCKDVKGKWRTLNLQTVTKCRFEKKLYYIK</sequence>
<proteinExistence type="predicted"/>
<protein>
    <submittedName>
        <fullName evidence="1">Uncharacterized protein</fullName>
    </submittedName>
</protein>
<gene>
    <name evidence="1" type="ORF">UFOVP1475_43</name>
</gene>
<name>A0A6J5SMZ9_9CAUD</name>
<reference evidence="1" key="1">
    <citation type="submission" date="2020-05" db="EMBL/GenBank/DDBJ databases">
        <authorList>
            <person name="Chiriac C."/>
            <person name="Salcher M."/>
            <person name="Ghai R."/>
            <person name="Kavagutti S V."/>
        </authorList>
    </citation>
    <scope>NUCLEOTIDE SEQUENCE</scope>
</reference>